<feature type="region of interest" description="Disordered" evidence="1">
    <location>
        <begin position="323"/>
        <end position="360"/>
    </location>
</feature>
<gene>
    <name evidence="3" type="ORF">GSTENG00030314001</name>
</gene>
<feature type="domain" description="Globin" evidence="2">
    <location>
        <begin position="268"/>
        <end position="520"/>
    </location>
</feature>
<comment type="caution">
    <text evidence="3">The sequence shown here is derived from an EMBL/GenBank/DDBJ whole genome shotgun (WGS) entry which is preliminary data.</text>
</comment>
<dbReference type="InterPro" id="IPR053033">
    <property type="entry name" value="Androglobin-like"/>
</dbReference>
<reference evidence="3" key="1">
    <citation type="journal article" date="2004" name="Nature">
        <title>Genome duplication in the teleost fish Tetraodon nigroviridis reveals the early vertebrate proto-karyotype.</title>
        <authorList>
            <person name="Jaillon O."/>
            <person name="Aury J.-M."/>
            <person name="Brunet F."/>
            <person name="Petit J.-L."/>
            <person name="Stange-Thomann N."/>
            <person name="Mauceli E."/>
            <person name="Bouneau L."/>
            <person name="Fischer C."/>
            <person name="Ozouf-Costaz C."/>
            <person name="Bernot A."/>
            <person name="Nicaud S."/>
            <person name="Jaffe D."/>
            <person name="Fisher S."/>
            <person name="Lutfalla G."/>
            <person name="Dossat C."/>
            <person name="Segurens B."/>
            <person name="Dasilva C."/>
            <person name="Salanoubat M."/>
            <person name="Levy M."/>
            <person name="Boudet N."/>
            <person name="Castellano S."/>
            <person name="Anthouard V."/>
            <person name="Jubin C."/>
            <person name="Castelli V."/>
            <person name="Katinka M."/>
            <person name="Vacherie B."/>
            <person name="Biemont C."/>
            <person name="Skalli Z."/>
            <person name="Cattolico L."/>
            <person name="Poulain J."/>
            <person name="De Berardinis V."/>
            <person name="Cruaud C."/>
            <person name="Duprat S."/>
            <person name="Brottier P."/>
            <person name="Coutanceau J.-P."/>
            <person name="Gouzy J."/>
            <person name="Parra G."/>
            <person name="Lardier G."/>
            <person name="Chapple C."/>
            <person name="McKernan K.J."/>
            <person name="McEwan P."/>
            <person name="Bosak S."/>
            <person name="Kellis M."/>
            <person name="Volff J.-N."/>
            <person name="Guigo R."/>
            <person name="Zody M.C."/>
            <person name="Mesirov J."/>
            <person name="Lindblad-Toh K."/>
            <person name="Birren B."/>
            <person name="Nusbaum C."/>
            <person name="Kahn D."/>
            <person name="Robinson-Rechavi M."/>
            <person name="Laudet V."/>
            <person name="Schachter V."/>
            <person name="Quetier F."/>
            <person name="Saurin W."/>
            <person name="Scarpelli C."/>
            <person name="Wincker P."/>
            <person name="Lander E.S."/>
            <person name="Weissenbach J."/>
            <person name="Roest Crollius H."/>
        </authorList>
    </citation>
    <scope>NUCLEOTIDE SEQUENCE [LARGE SCALE GENOMIC DNA]</scope>
</reference>
<dbReference type="Pfam" id="PF22069">
    <property type="entry name" value="Androglobin_IV"/>
    <property type="match status" value="1"/>
</dbReference>
<protein>
    <submittedName>
        <fullName evidence="3">(spotted green pufferfish) hypothetical protein</fullName>
    </submittedName>
</protein>
<proteinExistence type="predicted"/>
<sequence>MTYNHVVNEDSRDHLLHSELMRWIIAEIYIVWNVRNCPSSGEDGWRPWEHIYSLCKATNGHVPLYNSYGKYVVRLYWMTVSSEVLRQYGLSLLHSHIVLLTRTRACPLEPPSPPAPVPQWKAHRMQKKTVITDEPQKFSLVQTGNGHHLPWLINTIPQQWILRHICSHKFRNLKGTHYVCVDSVEASHILISFTALLLWGDTAGDKMSSAALGFAVLEASSYQWKSLQPQSPVLTIKTTCTKAAMLDLTPGRHVLTFRAKAAVGYHLHLSSATPFVFGDEETITSGLAKESALFKDQAWSILRRLSRVVSSFSHEQEQQEARRLLEETHRPQNTRTSLRKHDSVTADPSLLHADPKERSPTCESHNVLSVFEDKRLAKEVFLVAEEMLLMPKVYSPIPNCRLHIINNDTGEKLDMLVNVYQPNKVKADVLTTIYFQTSKRGVMIRLSVLDKEREELDLTKPHWTLRVVSDQSKTESIDVVKDTERLDRIKAMKKAWEMAESGRYAKVAQRFIMEHEVFSRYAPFCWPQPLHDEDLMMLHLCLGCTVPGQVSETSPI</sequence>
<dbReference type="AlphaFoldDB" id="Q4RR55"/>
<evidence type="ECO:0000259" key="2">
    <source>
        <dbReference type="PROSITE" id="PS52042"/>
    </source>
</evidence>
<evidence type="ECO:0000313" key="3">
    <source>
        <dbReference type="EMBL" id="CAG09127.1"/>
    </source>
</evidence>
<dbReference type="InterPro" id="IPR057249">
    <property type="entry name" value="Globin_CP_ADGB"/>
</dbReference>
<dbReference type="InterPro" id="IPR054094">
    <property type="entry name" value="Androglobin_IV"/>
</dbReference>
<dbReference type="KEGG" id="tng:GSTEN00030314G001"/>
<dbReference type="Pfam" id="PF22068">
    <property type="entry name" value="Androglobin_II"/>
    <property type="match status" value="1"/>
</dbReference>
<reference evidence="3" key="2">
    <citation type="submission" date="2004-02" db="EMBL/GenBank/DDBJ databases">
        <authorList>
            <consortium name="Genoscope"/>
            <consortium name="Whitehead Institute Centre for Genome Research"/>
        </authorList>
    </citation>
    <scope>NUCLEOTIDE SEQUENCE</scope>
</reference>
<name>Q4RR55_TETNG</name>
<organism evidence="3">
    <name type="scientific">Tetraodon nigroviridis</name>
    <name type="common">Spotted green pufferfish</name>
    <name type="synonym">Chelonodon nigroviridis</name>
    <dbReference type="NCBI Taxonomy" id="99883"/>
    <lineage>
        <taxon>Eukaryota</taxon>
        <taxon>Metazoa</taxon>
        <taxon>Chordata</taxon>
        <taxon>Craniata</taxon>
        <taxon>Vertebrata</taxon>
        <taxon>Euteleostomi</taxon>
        <taxon>Actinopterygii</taxon>
        <taxon>Neopterygii</taxon>
        <taxon>Teleostei</taxon>
        <taxon>Neoteleostei</taxon>
        <taxon>Acanthomorphata</taxon>
        <taxon>Eupercaria</taxon>
        <taxon>Tetraodontiformes</taxon>
        <taxon>Tetradontoidea</taxon>
        <taxon>Tetraodontidae</taxon>
        <taxon>Tetraodon</taxon>
    </lineage>
</organism>
<accession>Q4RR55</accession>
<dbReference type="OrthoDB" id="9374162at2759"/>
<dbReference type="InterPro" id="IPR054093">
    <property type="entry name" value="Androglobin_II"/>
</dbReference>
<dbReference type="PROSITE" id="PS52042">
    <property type="entry name" value="GLOBIN_CP_ADGB"/>
    <property type="match status" value="1"/>
</dbReference>
<dbReference type="EMBL" id="CAAE01015003">
    <property type="protein sequence ID" value="CAG09127.1"/>
    <property type="molecule type" value="Genomic_DNA"/>
</dbReference>
<evidence type="ECO:0000256" key="1">
    <source>
        <dbReference type="SAM" id="MobiDB-lite"/>
    </source>
</evidence>
<dbReference type="PANTHER" id="PTHR46298:SF1">
    <property type="entry name" value="ANDROGLOBIN"/>
    <property type="match status" value="1"/>
</dbReference>
<dbReference type="PANTHER" id="PTHR46298">
    <property type="entry name" value="ANDROGLOBIN"/>
    <property type="match status" value="1"/>
</dbReference>